<comment type="subunit">
    <text evidence="2 11">Heterotrimer of A, B and C subunits.</text>
</comment>
<dbReference type="GO" id="GO:0050567">
    <property type="term" value="F:glutaminyl-tRNA synthase (glutamine-hydrolyzing) activity"/>
    <property type="evidence" value="ECO:0007669"/>
    <property type="project" value="UniProtKB-UniRule"/>
</dbReference>
<reference evidence="14" key="1">
    <citation type="submission" date="2018-11" db="EMBL/GenBank/DDBJ databases">
        <title>Chitinophaga lutea sp.nov., isolate from arsenic contaminated soil.</title>
        <authorList>
            <person name="Zong Y."/>
        </authorList>
    </citation>
    <scope>NUCLEOTIDE SEQUENCE [LARGE SCALE GENOMIC DNA]</scope>
    <source>
        <strain evidence="14">YLT18</strain>
    </source>
</reference>
<comment type="caution">
    <text evidence="13">The sequence shown here is derived from an EMBL/GenBank/DDBJ whole genome shotgun (WGS) entry which is preliminary data.</text>
</comment>
<dbReference type="InterPro" id="IPR017958">
    <property type="entry name" value="Gln-tRNA_amidoTrfase_suB_CS"/>
</dbReference>
<evidence type="ECO:0000256" key="10">
    <source>
        <dbReference type="ARBA" id="ARBA00047913"/>
    </source>
</evidence>
<keyword evidence="6 11" id="KW-0067">ATP-binding</keyword>
<dbReference type="SUPFAM" id="SSF89095">
    <property type="entry name" value="GatB/YqeY motif"/>
    <property type="match status" value="1"/>
</dbReference>
<dbReference type="SMART" id="SM00845">
    <property type="entry name" value="GatB_Yqey"/>
    <property type="match status" value="1"/>
</dbReference>
<dbReference type="PROSITE" id="PS01234">
    <property type="entry name" value="GATB"/>
    <property type="match status" value="1"/>
</dbReference>
<proteinExistence type="inferred from homology"/>
<dbReference type="InterPro" id="IPR023168">
    <property type="entry name" value="GatB_Yqey_C_2"/>
</dbReference>
<dbReference type="NCBIfam" id="NF004012">
    <property type="entry name" value="PRK05477.1-2"/>
    <property type="match status" value="1"/>
</dbReference>
<keyword evidence="7 11" id="KW-0648">Protein biosynthesis</keyword>
<comment type="function">
    <text evidence="8 11">Allows the formation of correctly charged Asn-tRNA(Asn) or Gln-tRNA(Gln) through the transamidation of misacylated Asp-tRNA(Asn) or Glu-tRNA(Gln) in organisms which lack either or both of asparaginyl-tRNA or glutaminyl-tRNA synthetases. The reaction takes place in the presence of glutamine and ATP through an activated phospho-Asp-tRNA(Asn) or phospho-Glu-tRNA(Gln).</text>
</comment>
<dbReference type="InterPro" id="IPR003789">
    <property type="entry name" value="Asn/Gln_tRNA_amidoTrase-B-like"/>
</dbReference>
<dbReference type="Gene3D" id="1.10.150.380">
    <property type="entry name" value="GatB domain, N-terminal subdomain"/>
    <property type="match status" value="1"/>
</dbReference>
<comment type="similarity">
    <text evidence="1 11">Belongs to the GatB/GatE family. GatB subfamily.</text>
</comment>
<dbReference type="InterPro" id="IPR014746">
    <property type="entry name" value="Gln_synth/guanido_kin_cat_dom"/>
</dbReference>
<dbReference type="GO" id="GO:0006412">
    <property type="term" value="P:translation"/>
    <property type="evidence" value="ECO:0007669"/>
    <property type="project" value="UniProtKB-UniRule"/>
</dbReference>
<dbReference type="NCBIfam" id="NF004014">
    <property type="entry name" value="PRK05477.1-4"/>
    <property type="match status" value="1"/>
</dbReference>
<dbReference type="InterPro" id="IPR006075">
    <property type="entry name" value="Asn/Gln-tRNA_Trfase_suB/E_cat"/>
</dbReference>
<feature type="domain" description="Asn/Gln amidotransferase" evidence="12">
    <location>
        <begin position="334"/>
        <end position="483"/>
    </location>
</feature>
<comment type="catalytic activity">
    <reaction evidence="10 11">
        <text>L-glutamyl-tRNA(Gln) + L-glutamine + ATP + H2O = L-glutaminyl-tRNA(Gln) + L-glutamate + ADP + phosphate + H(+)</text>
        <dbReference type="Rhea" id="RHEA:17521"/>
        <dbReference type="Rhea" id="RHEA-COMP:9681"/>
        <dbReference type="Rhea" id="RHEA-COMP:9684"/>
        <dbReference type="ChEBI" id="CHEBI:15377"/>
        <dbReference type="ChEBI" id="CHEBI:15378"/>
        <dbReference type="ChEBI" id="CHEBI:29985"/>
        <dbReference type="ChEBI" id="CHEBI:30616"/>
        <dbReference type="ChEBI" id="CHEBI:43474"/>
        <dbReference type="ChEBI" id="CHEBI:58359"/>
        <dbReference type="ChEBI" id="CHEBI:78520"/>
        <dbReference type="ChEBI" id="CHEBI:78521"/>
        <dbReference type="ChEBI" id="CHEBI:456216"/>
    </reaction>
</comment>
<keyword evidence="13" id="KW-0808">Transferase</keyword>
<dbReference type="NCBIfam" id="TIGR00133">
    <property type="entry name" value="gatB"/>
    <property type="match status" value="1"/>
</dbReference>
<dbReference type="GO" id="GO:0005524">
    <property type="term" value="F:ATP binding"/>
    <property type="evidence" value="ECO:0007669"/>
    <property type="project" value="UniProtKB-KW"/>
</dbReference>
<dbReference type="InterPro" id="IPR018027">
    <property type="entry name" value="Asn/Gln_amidotransferase"/>
</dbReference>
<dbReference type="EC" id="6.3.5.-" evidence="11"/>
<dbReference type="AlphaFoldDB" id="A0A3N4MA51"/>
<evidence type="ECO:0000256" key="8">
    <source>
        <dbReference type="ARBA" id="ARBA00024799"/>
    </source>
</evidence>
<dbReference type="Proteomes" id="UP000279089">
    <property type="component" value="Unassembled WGS sequence"/>
</dbReference>
<dbReference type="InterPro" id="IPR004413">
    <property type="entry name" value="GatB"/>
</dbReference>
<dbReference type="SUPFAM" id="SSF55931">
    <property type="entry name" value="Glutamine synthetase/guanido kinase"/>
    <property type="match status" value="1"/>
</dbReference>
<organism evidence="13 14">
    <name type="scientific">Chitinophaga barathri</name>
    <dbReference type="NCBI Taxonomy" id="1647451"/>
    <lineage>
        <taxon>Bacteria</taxon>
        <taxon>Pseudomonadati</taxon>
        <taxon>Bacteroidota</taxon>
        <taxon>Chitinophagia</taxon>
        <taxon>Chitinophagales</taxon>
        <taxon>Chitinophagaceae</taxon>
        <taxon>Chitinophaga</taxon>
    </lineage>
</organism>
<evidence type="ECO:0000313" key="13">
    <source>
        <dbReference type="EMBL" id="RPD40328.1"/>
    </source>
</evidence>
<dbReference type="Gene3D" id="1.10.10.410">
    <property type="match status" value="1"/>
</dbReference>
<keyword evidence="14" id="KW-1185">Reference proteome</keyword>
<sequence length="485" mass="53602">MSASIDYNKYEAVIGLEVHAQLQTESKLFSSDSASFGGLPNTHISPVTLGHPGTLPFLNGKAVELAIKLGFACHCEIEKENFFARKNYFYPDLPKGYQISQHTAPICIGGYVPIFVDGQGRNVQLNRIHLEEDAGKSMHDQDPDNTMVDYNRAGVPLVEIVSEPDLRNADEAYAYLTELRRLVRWLDVCDGNMEEGSMRCDANISIRLKGETHLGTKVEVKNMNSIRNVKRAIENEIKRQIELTEEGGHIVQETRSFDASNGSSFPLRSKEEANDYRYFPEPDLAPFHLTADYLENIRATLPELPEEKVTRYIGQMGLREYDARVIADDKPTADYFEALAAATPHLQAAANWMLGPVKSWLNENNADISAFPVKPAALAELIAIIADGKINFSIASSRILPVMITEPGKNPLAIATALNLIQDTDEGSILPVIDEVLAKYPAKVAEFRSGKKGLIGLFVGEVMKLSGGKADPKLTNELLMKRLNG</sequence>
<dbReference type="PANTHER" id="PTHR11659">
    <property type="entry name" value="GLUTAMYL-TRNA GLN AMIDOTRANSFERASE SUBUNIT B MITOCHONDRIAL AND PROKARYOTIC PET112-RELATED"/>
    <property type="match status" value="1"/>
</dbReference>
<gene>
    <name evidence="11 13" type="primary">gatB</name>
    <name evidence="13" type="ORF">EG028_16055</name>
</gene>
<dbReference type="FunFam" id="1.10.10.410:FF:000001">
    <property type="entry name" value="Aspartyl/glutamyl-tRNA(Asn/Gln) amidotransferase subunit B"/>
    <property type="match status" value="1"/>
</dbReference>
<evidence type="ECO:0000256" key="11">
    <source>
        <dbReference type="HAMAP-Rule" id="MF_00121"/>
    </source>
</evidence>
<dbReference type="InterPro" id="IPR017959">
    <property type="entry name" value="Asn/Gln-tRNA_amidoTrfase_suB/E"/>
</dbReference>
<evidence type="ECO:0000259" key="12">
    <source>
        <dbReference type="SMART" id="SM00845"/>
    </source>
</evidence>
<evidence type="ECO:0000256" key="9">
    <source>
        <dbReference type="ARBA" id="ARBA00047380"/>
    </source>
</evidence>
<dbReference type="HAMAP" id="MF_00121">
    <property type="entry name" value="GatB"/>
    <property type="match status" value="1"/>
</dbReference>
<dbReference type="GO" id="GO:0016740">
    <property type="term" value="F:transferase activity"/>
    <property type="evidence" value="ECO:0007669"/>
    <property type="project" value="UniProtKB-KW"/>
</dbReference>
<evidence type="ECO:0000256" key="1">
    <source>
        <dbReference type="ARBA" id="ARBA00005306"/>
    </source>
</evidence>
<protein>
    <recommendedName>
        <fullName evidence="3 11">Aspartyl/glutamyl-tRNA(Asn/Gln) amidotransferase subunit B</fullName>
        <shortName evidence="11">Asp/Glu-ADT subunit B</shortName>
        <ecNumber evidence="11">6.3.5.-</ecNumber>
    </recommendedName>
</protein>
<comment type="catalytic activity">
    <reaction evidence="9 11">
        <text>L-aspartyl-tRNA(Asn) + L-glutamine + ATP + H2O = L-asparaginyl-tRNA(Asn) + L-glutamate + ADP + phosphate + 2 H(+)</text>
        <dbReference type="Rhea" id="RHEA:14513"/>
        <dbReference type="Rhea" id="RHEA-COMP:9674"/>
        <dbReference type="Rhea" id="RHEA-COMP:9677"/>
        <dbReference type="ChEBI" id="CHEBI:15377"/>
        <dbReference type="ChEBI" id="CHEBI:15378"/>
        <dbReference type="ChEBI" id="CHEBI:29985"/>
        <dbReference type="ChEBI" id="CHEBI:30616"/>
        <dbReference type="ChEBI" id="CHEBI:43474"/>
        <dbReference type="ChEBI" id="CHEBI:58359"/>
        <dbReference type="ChEBI" id="CHEBI:78515"/>
        <dbReference type="ChEBI" id="CHEBI:78516"/>
        <dbReference type="ChEBI" id="CHEBI:456216"/>
    </reaction>
</comment>
<dbReference type="GO" id="GO:0050566">
    <property type="term" value="F:asparaginyl-tRNA synthase (glutamine-hydrolyzing) activity"/>
    <property type="evidence" value="ECO:0007669"/>
    <property type="project" value="RHEA"/>
</dbReference>
<accession>A0A3N4MA51</accession>
<evidence type="ECO:0000313" key="14">
    <source>
        <dbReference type="Proteomes" id="UP000279089"/>
    </source>
</evidence>
<evidence type="ECO:0000256" key="7">
    <source>
        <dbReference type="ARBA" id="ARBA00022917"/>
    </source>
</evidence>
<keyword evidence="4 11" id="KW-0436">Ligase</keyword>
<dbReference type="Pfam" id="PF02934">
    <property type="entry name" value="GatB_N"/>
    <property type="match status" value="1"/>
</dbReference>
<evidence type="ECO:0000256" key="3">
    <source>
        <dbReference type="ARBA" id="ARBA00016923"/>
    </source>
</evidence>
<evidence type="ECO:0000256" key="6">
    <source>
        <dbReference type="ARBA" id="ARBA00022840"/>
    </source>
</evidence>
<evidence type="ECO:0000256" key="5">
    <source>
        <dbReference type="ARBA" id="ARBA00022741"/>
    </source>
</evidence>
<dbReference type="RefSeq" id="WP_120517697.1">
    <property type="nucleotide sequence ID" value="NZ_QXZY01000009.1"/>
</dbReference>
<keyword evidence="5 11" id="KW-0547">Nucleotide-binding</keyword>
<dbReference type="EMBL" id="RMBX01000008">
    <property type="protein sequence ID" value="RPD40328.1"/>
    <property type="molecule type" value="Genomic_DNA"/>
</dbReference>
<dbReference type="OrthoDB" id="9804078at2"/>
<dbReference type="Pfam" id="PF02637">
    <property type="entry name" value="GatB_Yqey"/>
    <property type="match status" value="1"/>
</dbReference>
<evidence type="ECO:0000256" key="2">
    <source>
        <dbReference type="ARBA" id="ARBA00011123"/>
    </source>
</evidence>
<evidence type="ECO:0000256" key="4">
    <source>
        <dbReference type="ARBA" id="ARBA00022598"/>
    </source>
</evidence>
<dbReference type="InterPro" id="IPR042114">
    <property type="entry name" value="GatB_C_1"/>
</dbReference>
<name>A0A3N4MA51_9BACT</name>